<sequence>MKKTLAIRGGMALIVVIVIIAASYLYERNASFSGQSAISDLLFQIREQDIRLDRDVERIISFRLPHYDSLVQSGKQLQELTAAAARQQRLISRNYPPAFSDGLFRYLDTLKKKRSFIERIQHHIALVRNSFLYLPGLIEECTTDDSTPENRDLLNRLVMGVYTHYLFPDKVLISDIRARMSDIRAHSLAAGNLLQHVEITLGNTEKIEQLKQQMDSMDSDEQFVELRNLLKEYSLRDDRYSVLLGVILLLTVLLLLIWLWRTLERLDRARRLAEQSHERLQDAVESLGEAFALFDRDGRLVLNNQTFIRFYPWLKGLLRPGVTLEQIRKWNAP</sequence>
<dbReference type="InterPro" id="IPR045812">
    <property type="entry name" value="DAHL"/>
</dbReference>
<reference evidence="3" key="1">
    <citation type="journal article" date="2020" name="mSystems">
        <title>Genome- and Community-Level Interaction Insights into Carbon Utilization and Element Cycling Functions of Hydrothermarchaeota in Hydrothermal Sediment.</title>
        <authorList>
            <person name="Zhou Z."/>
            <person name="Liu Y."/>
            <person name="Xu W."/>
            <person name="Pan J."/>
            <person name="Luo Z.H."/>
            <person name="Li M."/>
        </authorList>
    </citation>
    <scope>NUCLEOTIDE SEQUENCE [LARGE SCALE GENOMIC DNA]</scope>
    <source>
        <strain evidence="3">HyVt-458</strain>
    </source>
</reference>
<dbReference type="AlphaFoldDB" id="A0A831RWE4"/>
<dbReference type="Proteomes" id="UP000886339">
    <property type="component" value="Unassembled WGS sequence"/>
</dbReference>
<dbReference type="Pfam" id="PF19443">
    <property type="entry name" value="DAHL"/>
    <property type="match status" value="1"/>
</dbReference>
<dbReference type="EMBL" id="DRLF01000319">
    <property type="protein sequence ID" value="HEC07014.1"/>
    <property type="molecule type" value="Genomic_DNA"/>
</dbReference>
<organism evidence="3">
    <name type="scientific">Thiolapillus brandeum</name>
    <dbReference type="NCBI Taxonomy" id="1076588"/>
    <lineage>
        <taxon>Bacteria</taxon>
        <taxon>Pseudomonadati</taxon>
        <taxon>Pseudomonadota</taxon>
        <taxon>Gammaproteobacteria</taxon>
        <taxon>Chromatiales</taxon>
        <taxon>Sedimenticolaceae</taxon>
        <taxon>Thiolapillus</taxon>
    </lineage>
</organism>
<dbReference type="SUPFAM" id="SSF55785">
    <property type="entry name" value="PYP-like sensor domain (PAS domain)"/>
    <property type="match status" value="1"/>
</dbReference>
<evidence type="ECO:0000259" key="2">
    <source>
        <dbReference type="Pfam" id="PF19443"/>
    </source>
</evidence>
<feature type="non-terminal residue" evidence="3">
    <location>
        <position position="333"/>
    </location>
</feature>
<keyword evidence="1" id="KW-0472">Membrane</keyword>
<name>A0A831RWE4_9GAMM</name>
<feature type="domain" description="DAHL" evidence="2">
    <location>
        <begin position="33"/>
        <end position="233"/>
    </location>
</feature>
<keyword evidence="1" id="KW-0812">Transmembrane</keyword>
<feature type="transmembrane region" description="Helical" evidence="1">
    <location>
        <begin position="240"/>
        <end position="260"/>
    </location>
</feature>
<feature type="transmembrane region" description="Helical" evidence="1">
    <location>
        <begin position="6"/>
        <end position="26"/>
    </location>
</feature>
<comment type="caution">
    <text evidence="3">The sequence shown here is derived from an EMBL/GenBank/DDBJ whole genome shotgun (WGS) entry which is preliminary data.</text>
</comment>
<gene>
    <name evidence="3" type="ORF">ENJ12_09190</name>
</gene>
<evidence type="ECO:0000313" key="3">
    <source>
        <dbReference type="EMBL" id="HEC07014.1"/>
    </source>
</evidence>
<evidence type="ECO:0000256" key="1">
    <source>
        <dbReference type="SAM" id="Phobius"/>
    </source>
</evidence>
<keyword evidence="1" id="KW-1133">Transmembrane helix</keyword>
<accession>A0A831RWE4</accession>
<protein>
    <recommendedName>
        <fullName evidence="2">DAHL domain-containing protein</fullName>
    </recommendedName>
</protein>
<dbReference type="InterPro" id="IPR035965">
    <property type="entry name" value="PAS-like_dom_sf"/>
</dbReference>
<proteinExistence type="predicted"/>